<accession>A0AAW1SB15</accession>
<dbReference type="AlphaFoldDB" id="A0AAW1SB15"/>
<name>A0AAW1SB15_9CHLO</name>
<feature type="region of interest" description="Disordered" evidence="1">
    <location>
        <begin position="417"/>
        <end position="448"/>
    </location>
</feature>
<protein>
    <submittedName>
        <fullName evidence="2">Uncharacterized protein</fullName>
    </submittedName>
</protein>
<comment type="caution">
    <text evidence="2">The sequence shown here is derived from an EMBL/GenBank/DDBJ whole genome shotgun (WGS) entry which is preliminary data.</text>
</comment>
<evidence type="ECO:0000313" key="2">
    <source>
        <dbReference type="EMBL" id="KAK9843280.1"/>
    </source>
</evidence>
<feature type="region of interest" description="Disordered" evidence="1">
    <location>
        <begin position="304"/>
        <end position="358"/>
    </location>
</feature>
<evidence type="ECO:0000313" key="3">
    <source>
        <dbReference type="Proteomes" id="UP001438707"/>
    </source>
</evidence>
<proteinExistence type="predicted"/>
<keyword evidence="3" id="KW-1185">Reference proteome</keyword>
<evidence type="ECO:0000256" key="1">
    <source>
        <dbReference type="SAM" id="MobiDB-lite"/>
    </source>
</evidence>
<reference evidence="2 3" key="1">
    <citation type="journal article" date="2024" name="Nat. Commun.">
        <title>Phylogenomics reveals the evolutionary origins of lichenization in chlorophyte algae.</title>
        <authorList>
            <person name="Puginier C."/>
            <person name="Libourel C."/>
            <person name="Otte J."/>
            <person name="Skaloud P."/>
            <person name="Haon M."/>
            <person name="Grisel S."/>
            <person name="Petersen M."/>
            <person name="Berrin J.G."/>
            <person name="Delaux P.M."/>
            <person name="Dal Grande F."/>
            <person name="Keller J."/>
        </authorList>
    </citation>
    <scope>NUCLEOTIDE SEQUENCE [LARGE SCALE GENOMIC DNA]</scope>
    <source>
        <strain evidence="2 3">SAG 2145</strain>
    </source>
</reference>
<feature type="compositionally biased region" description="Polar residues" evidence="1">
    <location>
        <begin position="304"/>
        <end position="340"/>
    </location>
</feature>
<dbReference type="EMBL" id="JALJOS010000002">
    <property type="protein sequence ID" value="KAK9843280.1"/>
    <property type="molecule type" value="Genomic_DNA"/>
</dbReference>
<dbReference type="Proteomes" id="UP001438707">
    <property type="component" value="Unassembled WGS sequence"/>
</dbReference>
<feature type="compositionally biased region" description="Polar residues" evidence="1">
    <location>
        <begin position="417"/>
        <end position="428"/>
    </location>
</feature>
<gene>
    <name evidence="2" type="ORF">WJX74_009650</name>
</gene>
<sequence length="561" mass="60835">MMATSCRHTPAAEIQRQPDLCFIGIHRPNLHLVCHLCPQTPTGKAEDWSTQKMHGGMPRNFPCHCHQQLQHLGQGSSLIVPWFIHRRPHQLLSAARSPVHLNAHQEPMTLANEPALPIYLFGVDHLASEFHQAEFILQERPVAVVVETALSEEHGSSTGNTICLDDASMTSQNPYASLGFHLAAMSLDRATALCRDLADRQMPPEQLIYAAALASGSQLVYGDVPKLSSIRRLWEQATLQELDQHFSRQTAANFGSLLNEGAVVIPDTPACNRAFQILFSEREAAFCQVLQACSQQLNPETWAQSQQGIPDTQPFSRNTNKIGSLATPSLTTASQSNAVQPQHRGSWAGQDCDGGDAQPGVQLKAGAGLGGSIVGIVGEDHVKGIQQAWALARKSSPKSSSAHASAASEAQLSMSTAEAFSATDSPVPNRQALADRSQWTSTRQGNGGIDGIENAGVKRALLERMLGLAIPEDLAFTLCQQALGPLAPSDADAYQCCSELYGSSRMLLACLQPSELKQVCEGWNCDMWTILDPVRRLQPLLGGPGFDWDVVYELKCLNFEL</sequence>
<organism evidence="2 3">
    <name type="scientific">Apatococcus lobatus</name>
    <dbReference type="NCBI Taxonomy" id="904363"/>
    <lineage>
        <taxon>Eukaryota</taxon>
        <taxon>Viridiplantae</taxon>
        <taxon>Chlorophyta</taxon>
        <taxon>core chlorophytes</taxon>
        <taxon>Trebouxiophyceae</taxon>
        <taxon>Chlorellales</taxon>
        <taxon>Chlorellaceae</taxon>
        <taxon>Apatococcus</taxon>
    </lineage>
</organism>